<dbReference type="Proteomes" id="UP000278440">
    <property type="component" value="Unassembled WGS sequence"/>
</dbReference>
<organism evidence="3 4">
    <name type="scientific">Terracoccus luteus</name>
    <dbReference type="NCBI Taxonomy" id="53356"/>
    <lineage>
        <taxon>Bacteria</taxon>
        <taxon>Bacillati</taxon>
        <taxon>Actinomycetota</taxon>
        <taxon>Actinomycetes</taxon>
        <taxon>Micrococcales</taxon>
        <taxon>Intrasporangiaceae</taxon>
        <taxon>Terracoccus</taxon>
    </lineage>
</organism>
<evidence type="ECO:0000256" key="1">
    <source>
        <dbReference type="SAM" id="MobiDB-lite"/>
    </source>
</evidence>
<comment type="caution">
    <text evidence="3">The sequence shown here is derived from an EMBL/GenBank/DDBJ whole genome shotgun (WGS) entry which is preliminary data.</text>
</comment>
<dbReference type="OrthoDB" id="9813630at2"/>
<protein>
    <recommendedName>
        <fullName evidence="2">VOC domain-containing protein</fullName>
    </recommendedName>
</protein>
<evidence type="ECO:0000259" key="2">
    <source>
        <dbReference type="PROSITE" id="PS51819"/>
    </source>
</evidence>
<feature type="region of interest" description="Disordered" evidence="1">
    <location>
        <begin position="103"/>
        <end position="126"/>
    </location>
</feature>
<accession>A0A495XZC4</accession>
<dbReference type="AlphaFoldDB" id="A0A495XZC4"/>
<dbReference type="EMBL" id="RBXT01000001">
    <property type="protein sequence ID" value="RKT78515.1"/>
    <property type="molecule type" value="Genomic_DNA"/>
</dbReference>
<sequence>MEMSLHHVQLSGPSGCEDDARAFWVGFLGLVEVPKPEALRARGGAWFRAEGGLEVHVGIEADFRPAAKAHPGIAVVDVEALSRAVADAGRPVTWDENVPGLRRFHTTDPMGNRLEFQQRSAPGGRS</sequence>
<dbReference type="PANTHER" id="PTHR39175:SF1">
    <property type="entry name" value="FAMILY PROTEIN, PUTATIVE (AFU_ORTHOLOGUE AFUA_3G15060)-RELATED"/>
    <property type="match status" value="1"/>
</dbReference>
<evidence type="ECO:0000313" key="4">
    <source>
        <dbReference type="Proteomes" id="UP000278440"/>
    </source>
</evidence>
<evidence type="ECO:0000313" key="3">
    <source>
        <dbReference type="EMBL" id="RKT78515.1"/>
    </source>
</evidence>
<name>A0A495XZC4_9MICO</name>
<proteinExistence type="predicted"/>
<gene>
    <name evidence="3" type="ORF">DFJ68_1962</name>
</gene>
<feature type="domain" description="VOC" evidence="2">
    <location>
        <begin position="4"/>
        <end position="119"/>
    </location>
</feature>
<dbReference type="InterPro" id="IPR037523">
    <property type="entry name" value="VOC_core"/>
</dbReference>
<dbReference type="PROSITE" id="PS51819">
    <property type="entry name" value="VOC"/>
    <property type="match status" value="1"/>
</dbReference>
<dbReference type="RefSeq" id="WP_121032792.1">
    <property type="nucleotide sequence ID" value="NZ_RBXT01000001.1"/>
</dbReference>
<keyword evidence="4" id="KW-1185">Reference proteome</keyword>
<dbReference type="Gene3D" id="3.10.180.10">
    <property type="entry name" value="2,3-Dihydroxybiphenyl 1,2-Dioxygenase, domain 1"/>
    <property type="match status" value="1"/>
</dbReference>
<dbReference type="SUPFAM" id="SSF54593">
    <property type="entry name" value="Glyoxalase/Bleomycin resistance protein/Dihydroxybiphenyl dioxygenase"/>
    <property type="match status" value="1"/>
</dbReference>
<dbReference type="PANTHER" id="PTHR39175">
    <property type="entry name" value="FAMILY PROTEIN, PUTATIVE (AFU_ORTHOLOGUE AFUA_3G15060)-RELATED"/>
    <property type="match status" value="1"/>
</dbReference>
<dbReference type="InterPro" id="IPR029068">
    <property type="entry name" value="Glyas_Bleomycin-R_OHBP_Dase"/>
</dbReference>
<reference evidence="3 4" key="1">
    <citation type="submission" date="2018-10" db="EMBL/GenBank/DDBJ databases">
        <title>Sequencing the genomes of 1000 actinobacteria strains.</title>
        <authorList>
            <person name="Klenk H.-P."/>
        </authorList>
    </citation>
    <scope>NUCLEOTIDE SEQUENCE [LARGE SCALE GENOMIC DNA]</scope>
    <source>
        <strain evidence="3 4">DSM 44267</strain>
    </source>
</reference>